<dbReference type="SUPFAM" id="SSF55729">
    <property type="entry name" value="Acyl-CoA N-acyltransferases (Nat)"/>
    <property type="match status" value="1"/>
</dbReference>
<dbReference type="AlphaFoldDB" id="A0A370GWI2"/>
<evidence type="ECO:0000313" key="3">
    <source>
        <dbReference type="Proteomes" id="UP000255326"/>
    </source>
</evidence>
<comment type="caution">
    <text evidence="2">The sequence shown here is derived from an EMBL/GenBank/DDBJ whole genome shotgun (WGS) entry which is preliminary data.</text>
</comment>
<proteinExistence type="predicted"/>
<feature type="domain" description="N-acetyltransferase" evidence="1">
    <location>
        <begin position="14"/>
        <end position="174"/>
    </location>
</feature>
<accession>A0A370GWI2</accession>
<organism evidence="2 3">
    <name type="scientific">Falsibacillus pallidus</name>
    <dbReference type="NCBI Taxonomy" id="493781"/>
    <lineage>
        <taxon>Bacteria</taxon>
        <taxon>Bacillati</taxon>
        <taxon>Bacillota</taxon>
        <taxon>Bacilli</taxon>
        <taxon>Bacillales</taxon>
        <taxon>Bacillaceae</taxon>
        <taxon>Falsibacillus</taxon>
    </lineage>
</organism>
<evidence type="ECO:0000313" key="2">
    <source>
        <dbReference type="EMBL" id="RDI48017.1"/>
    </source>
</evidence>
<protein>
    <submittedName>
        <fullName evidence="2">RimJ/RimL family protein N-acetyltransferase</fullName>
    </submittedName>
</protein>
<dbReference type="Gene3D" id="3.40.630.30">
    <property type="match status" value="1"/>
</dbReference>
<dbReference type="RefSeq" id="WP_114744205.1">
    <property type="nucleotide sequence ID" value="NZ_QQAY01000001.1"/>
</dbReference>
<dbReference type="PANTHER" id="PTHR43610">
    <property type="entry name" value="BLL6696 PROTEIN"/>
    <property type="match status" value="1"/>
</dbReference>
<dbReference type="InterPro" id="IPR000182">
    <property type="entry name" value="GNAT_dom"/>
</dbReference>
<dbReference type="Proteomes" id="UP000255326">
    <property type="component" value="Unassembled WGS sequence"/>
</dbReference>
<dbReference type="PROSITE" id="PS51186">
    <property type="entry name" value="GNAT"/>
    <property type="match status" value="1"/>
</dbReference>
<dbReference type="EMBL" id="QQAY01000001">
    <property type="protein sequence ID" value="RDI48017.1"/>
    <property type="molecule type" value="Genomic_DNA"/>
</dbReference>
<evidence type="ECO:0000259" key="1">
    <source>
        <dbReference type="PROSITE" id="PS51186"/>
    </source>
</evidence>
<dbReference type="GO" id="GO:0016747">
    <property type="term" value="F:acyltransferase activity, transferring groups other than amino-acyl groups"/>
    <property type="evidence" value="ECO:0007669"/>
    <property type="project" value="InterPro"/>
</dbReference>
<dbReference type="PANTHER" id="PTHR43610:SF1">
    <property type="entry name" value="N-ACETYLTRANSFERASE DOMAIN-CONTAINING PROTEIN"/>
    <property type="match status" value="1"/>
</dbReference>
<keyword evidence="3" id="KW-1185">Reference proteome</keyword>
<keyword evidence="2" id="KW-0808">Transferase</keyword>
<dbReference type="OrthoDB" id="9795199at2"/>
<dbReference type="InterPro" id="IPR016181">
    <property type="entry name" value="Acyl_CoA_acyltransferase"/>
</dbReference>
<name>A0A370GWI2_9BACI</name>
<sequence>MMIDQTIQLEGKYVELHPMGMEHLEGLYEAAQAEDIWTYMPKKVQSKSDMEQLIKQALIRRDQGIDYPFVIFSKEQNRIVGSTRFLDISIPDKNLEIGWTWYNPSVWRTAANTECKFLLLQYCFDKLKLNRVQLKTDSRNVRSQNAIMRLGAAKEGTLRKHRVLDDGYIRDTVVFSIIDIEWPEVKQRLKVFLNQTK</sequence>
<reference evidence="2 3" key="1">
    <citation type="submission" date="2018-07" db="EMBL/GenBank/DDBJ databases">
        <title>Genomic Encyclopedia of Type Strains, Phase IV (KMG-IV): sequencing the most valuable type-strain genomes for metagenomic binning, comparative biology and taxonomic classification.</title>
        <authorList>
            <person name="Goeker M."/>
        </authorList>
    </citation>
    <scope>NUCLEOTIDE SEQUENCE [LARGE SCALE GENOMIC DNA]</scope>
    <source>
        <strain evidence="2 3">DSM 25281</strain>
    </source>
</reference>
<dbReference type="Pfam" id="PF13302">
    <property type="entry name" value="Acetyltransf_3"/>
    <property type="match status" value="1"/>
</dbReference>
<gene>
    <name evidence="2" type="ORF">DFR59_101686</name>
</gene>